<keyword evidence="7" id="KW-0695">RNA-directed DNA polymerase</keyword>
<keyword evidence="4" id="KW-0540">Nuclease</keyword>
<evidence type="ECO:0000259" key="8">
    <source>
        <dbReference type="PROSITE" id="PS50878"/>
    </source>
</evidence>
<sequence>MLKDNIIQESHSPWSAPVHLVPKKLDASGIKKWRMVIDYRKIKDITTDDKYPLPNINDLFDMLGKSTYFTTLDLASGYHQIEVREEDRSKTAFSTPFGHYEFNRMPFGMKTAPATFQRAMDNVLRGLQGIHCLVYLDDVIIFSKSLPEHIEKLKAVFE</sequence>
<keyword evidence="5" id="KW-0255">Endonuclease</keyword>
<dbReference type="GO" id="GO:0006508">
    <property type="term" value="P:proteolysis"/>
    <property type="evidence" value="ECO:0007669"/>
    <property type="project" value="UniProtKB-KW"/>
</dbReference>
<dbReference type="GO" id="GO:0004519">
    <property type="term" value="F:endonuclease activity"/>
    <property type="evidence" value="ECO:0007669"/>
    <property type="project" value="UniProtKB-KW"/>
</dbReference>
<dbReference type="SUPFAM" id="SSF56672">
    <property type="entry name" value="DNA/RNA polymerases"/>
    <property type="match status" value="1"/>
</dbReference>
<dbReference type="FunFam" id="3.10.10.10:FF:000007">
    <property type="entry name" value="Retrovirus-related Pol polyprotein from transposon 17.6-like Protein"/>
    <property type="match status" value="1"/>
</dbReference>
<dbReference type="EMBL" id="CAVLGL010000080">
    <property type="protein sequence ID" value="CAK1585926.1"/>
    <property type="molecule type" value="Genomic_DNA"/>
</dbReference>
<dbReference type="InterPro" id="IPR000477">
    <property type="entry name" value="RT_dom"/>
</dbReference>
<evidence type="ECO:0000256" key="2">
    <source>
        <dbReference type="ARBA" id="ARBA00022679"/>
    </source>
</evidence>
<keyword evidence="1" id="KW-0645">Protease</keyword>
<dbReference type="Proteomes" id="UP001314205">
    <property type="component" value="Unassembled WGS sequence"/>
</dbReference>
<proteinExistence type="predicted"/>
<evidence type="ECO:0000313" key="9">
    <source>
        <dbReference type="EMBL" id="CAK1585926.1"/>
    </source>
</evidence>
<dbReference type="InterPro" id="IPR043502">
    <property type="entry name" value="DNA/RNA_pol_sf"/>
</dbReference>
<dbReference type="PANTHER" id="PTHR24559">
    <property type="entry name" value="TRANSPOSON TY3-I GAG-POL POLYPROTEIN"/>
    <property type="match status" value="1"/>
</dbReference>
<keyword evidence="10" id="KW-1185">Reference proteome</keyword>
<protein>
    <recommendedName>
        <fullName evidence="8">Reverse transcriptase domain-containing protein</fullName>
    </recommendedName>
</protein>
<name>A0AAV1KSD1_9NEOP</name>
<evidence type="ECO:0000256" key="5">
    <source>
        <dbReference type="ARBA" id="ARBA00022759"/>
    </source>
</evidence>
<comment type="caution">
    <text evidence="9">The sequence shown here is derived from an EMBL/GenBank/DDBJ whole genome shotgun (WGS) entry which is preliminary data.</text>
</comment>
<dbReference type="GO" id="GO:0008233">
    <property type="term" value="F:peptidase activity"/>
    <property type="evidence" value="ECO:0007669"/>
    <property type="project" value="UniProtKB-KW"/>
</dbReference>
<dbReference type="PROSITE" id="PS50878">
    <property type="entry name" value="RT_POL"/>
    <property type="match status" value="1"/>
</dbReference>
<evidence type="ECO:0000256" key="4">
    <source>
        <dbReference type="ARBA" id="ARBA00022722"/>
    </source>
</evidence>
<dbReference type="InterPro" id="IPR043128">
    <property type="entry name" value="Rev_trsase/Diguanyl_cyclase"/>
</dbReference>
<keyword evidence="2" id="KW-0808">Transferase</keyword>
<keyword evidence="6" id="KW-0378">Hydrolase</keyword>
<reference evidence="9 10" key="1">
    <citation type="submission" date="2023-11" db="EMBL/GenBank/DDBJ databases">
        <authorList>
            <person name="Hedman E."/>
            <person name="Englund M."/>
            <person name="Stromberg M."/>
            <person name="Nyberg Akerstrom W."/>
            <person name="Nylinder S."/>
            <person name="Jareborg N."/>
            <person name="Kallberg Y."/>
            <person name="Kronander E."/>
        </authorList>
    </citation>
    <scope>NUCLEOTIDE SEQUENCE [LARGE SCALE GENOMIC DNA]</scope>
</reference>
<dbReference type="Gene3D" id="3.10.10.10">
    <property type="entry name" value="HIV Type 1 Reverse Transcriptase, subunit A, domain 1"/>
    <property type="match status" value="1"/>
</dbReference>
<evidence type="ECO:0000256" key="3">
    <source>
        <dbReference type="ARBA" id="ARBA00022695"/>
    </source>
</evidence>
<evidence type="ECO:0000256" key="6">
    <source>
        <dbReference type="ARBA" id="ARBA00022801"/>
    </source>
</evidence>
<organism evidence="9 10">
    <name type="scientific">Parnassius mnemosyne</name>
    <name type="common">clouded apollo</name>
    <dbReference type="NCBI Taxonomy" id="213953"/>
    <lineage>
        <taxon>Eukaryota</taxon>
        <taxon>Metazoa</taxon>
        <taxon>Ecdysozoa</taxon>
        <taxon>Arthropoda</taxon>
        <taxon>Hexapoda</taxon>
        <taxon>Insecta</taxon>
        <taxon>Pterygota</taxon>
        <taxon>Neoptera</taxon>
        <taxon>Endopterygota</taxon>
        <taxon>Lepidoptera</taxon>
        <taxon>Glossata</taxon>
        <taxon>Ditrysia</taxon>
        <taxon>Papilionoidea</taxon>
        <taxon>Papilionidae</taxon>
        <taxon>Parnassiinae</taxon>
        <taxon>Parnassini</taxon>
        <taxon>Parnassius</taxon>
        <taxon>Driopa</taxon>
    </lineage>
</organism>
<feature type="domain" description="Reverse transcriptase" evidence="8">
    <location>
        <begin position="2"/>
        <end position="158"/>
    </location>
</feature>
<dbReference type="AlphaFoldDB" id="A0AAV1KSD1"/>
<dbReference type="GO" id="GO:0003964">
    <property type="term" value="F:RNA-directed DNA polymerase activity"/>
    <property type="evidence" value="ECO:0007669"/>
    <property type="project" value="UniProtKB-KW"/>
</dbReference>
<dbReference type="Pfam" id="PF00078">
    <property type="entry name" value="RVT_1"/>
    <property type="match status" value="1"/>
</dbReference>
<evidence type="ECO:0000256" key="7">
    <source>
        <dbReference type="ARBA" id="ARBA00022918"/>
    </source>
</evidence>
<dbReference type="CDD" id="cd01647">
    <property type="entry name" value="RT_LTR"/>
    <property type="match status" value="1"/>
</dbReference>
<dbReference type="InterPro" id="IPR053134">
    <property type="entry name" value="RNA-dir_DNA_polymerase"/>
</dbReference>
<gene>
    <name evidence="9" type="ORF">PARMNEM_LOCUS6946</name>
</gene>
<keyword evidence="3" id="KW-0548">Nucleotidyltransferase</keyword>
<evidence type="ECO:0000256" key="1">
    <source>
        <dbReference type="ARBA" id="ARBA00022670"/>
    </source>
</evidence>
<dbReference type="PANTHER" id="PTHR24559:SF435">
    <property type="entry name" value="RIBONUCLEASE H"/>
    <property type="match status" value="1"/>
</dbReference>
<accession>A0AAV1KSD1</accession>
<evidence type="ECO:0000313" key="10">
    <source>
        <dbReference type="Proteomes" id="UP001314205"/>
    </source>
</evidence>
<dbReference type="Gene3D" id="3.30.70.270">
    <property type="match status" value="1"/>
</dbReference>